<dbReference type="InterPro" id="IPR019442">
    <property type="entry name" value="THADA/TRM732_DUF2428"/>
</dbReference>
<dbReference type="Pfam" id="PF10350">
    <property type="entry name" value="DUF2428"/>
    <property type="match status" value="1"/>
</dbReference>
<accession>A0A9P8UKQ9</accession>
<comment type="caution">
    <text evidence="6">The sequence shown here is derived from an EMBL/GenBank/DDBJ whole genome shotgun (WGS) entry which is preliminary data.</text>
</comment>
<evidence type="ECO:0000259" key="3">
    <source>
        <dbReference type="Pfam" id="PF10350"/>
    </source>
</evidence>
<dbReference type="PANTHER" id="PTHR14387">
    <property type="entry name" value="THADA/DEATH RECEPTOR INTERACTING PROTEIN"/>
    <property type="match status" value="1"/>
</dbReference>
<dbReference type="InterPro" id="IPR056842">
    <property type="entry name" value="THADA-like_TPR_C"/>
</dbReference>
<dbReference type="EMBL" id="JAGPXC010000004">
    <property type="protein sequence ID" value="KAH6653903.1"/>
    <property type="molecule type" value="Genomic_DNA"/>
</dbReference>
<keyword evidence="2" id="KW-0819">tRNA processing</keyword>
<evidence type="ECO:0000259" key="5">
    <source>
        <dbReference type="Pfam" id="PF25151"/>
    </source>
</evidence>
<proteinExistence type="inferred from homology"/>
<evidence type="ECO:0000256" key="2">
    <source>
        <dbReference type="ARBA" id="ARBA00022694"/>
    </source>
</evidence>
<dbReference type="Proteomes" id="UP000758603">
    <property type="component" value="Unassembled WGS sequence"/>
</dbReference>
<evidence type="ECO:0000259" key="4">
    <source>
        <dbReference type="Pfam" id="PF25150"/>
    </source>
</evidence>
<dbReference type="PANTHER" id="PTHR14387:SF0">
    <property type="entry name" value="DUF2428 DOMAIN-CONTAINING PROTEIN"/>
    <property type="match status" value="1"/>
</dbReference>
<keyword evidence="7" id="KW-1185">Reference proteome</keyword>
<dbReference type="OrthoDB" id="73997at2759"/>
<dbReference type="GO" id="GO:0005829">
    <property type="term" value="C:cytosol"/>
    <property type="evidence" value="ECO:0007669"/>
    <property type="project" value="TreeGrafter"/>
</dbReference>
<evidence type="ECO:0000313" key="6">
    <source>
        <dbReference type="EMBL" id="KAH6653903.1"/>
    </source>
</evidence>
<dbReference type="SUPFAM" id="SSF48371">
    <property type="entry name" value="ARM repeat"/>
    <property type="match status" value="2"/>
</dbReference>
<dbReference type="InterPro" id="IPR056843">
    <property type="entry name" value="THADA-like_TPR"/>
</dbReference>
<feature type="domain" description="DUF2428" evidence="3">
    <location>
        <begin position="646"/>
        <end position="883"/>
    </location>
</feature>
<feature type="domain" description="tRNA (32-2'-O)-methyltransferase regulator THADA-like TPR repeats region" evidence="4">
    <location>
        <begin position="236"/>
        <end position="516"/>
    </location>
</feature>
<gene>
    <name evidence="6" type="ORF">BKA67DRAFT_563541</name>
</gene>
<evidence type="ECO:0000313" key="7">
    <source>
        <dbReference type="Proteomes" id="UP000758603"/>
    </source>
</evidence>
<dbReference type="Pfam" id="PF26523">
    <property type="entry name" value="Trm732_C"/>
    <property type="match status" value="1"/>
</dbReference>
<name>A0A9P8UKQ9_9PEZI</name>
<comment type="similarity">
    <text evidence="1">Belongs to the THADA family.</text>
</comment>
<dbReference type="InterPro" id="IPR051954">
    <property type="entry name" value="tRNA_methyltransferase_THADA"/>
</dbReference>
<feature type="domain" description="tRNA (32-2'-O)-methyltransferase regulator THADA-like C-terminal TPR repeats region" evidence="5">
    <location>
        <begin position="885"/>
        <end position="1035"/>
    </location>
</feature>
<evidence type="ECO:0000256" key="1">
    <source>
        <dbReference type="ARBA" id="ARBA00010409"/>
    </source>
</evidence>
<dbReference type="GO" id="GO:0030488">
    <property type="term" value="P:tRNA methylation"/>
    <property type="evidence" value="ECO:0007669"/>
    <property type="project" value="TreeGrafter"/>
</dbReference>
<organism evidence="6 7">
    <name type="scientific">Truncatella angustata</name>
    <dbReference type="NCBI Taxonomy" id="152316"/>
    <lineage>
        <taxon>Eukaryota</taxon>
        <taxon>Fungi</taxon>
        <taxon>Dikarya</taxon>
        <taxon>Ascomycota</taxon>
        <taxon>Pezizomycotina</taxon>
        <taxon>Sordariomycetes</taxon>
        <taxon>Xylariomycetidae</taxon>
        <taxon>Amphisphaeriales</taxon>
        <taxon>Sporocadaceae</taxon>
        <taxon>Truncatella</taxon>
    </lineage>
</organism>
<sequence>MDNSVAREAYPGLHEPKFNPRNAVNWIEQKPAPNQVSYACDLFGQLLQPASKPKQTSGHACVKLCGFVEQCSKSESSVIRRYAFAQDTAHNLLNIYVEWNEQDQHRSMRLILDFLKTSILKNIDPQVGHAIKDMILTDVVSFITLESTKPSVKSAMTALDYFLQKDVFYLNDVIATFQHVHRISEERLQSWTRFISKVFEWMEMKNICPIAGKLLATIFSGPWDESKNVRFLPDSWHSFLCAGLDADISLLEPIQLYTLIPLFTSDKEQMLKYIEYLFSIQISSEVKASLSITQMIWLSALEAGKKVGFVGEPSTGSEQSAQTDGVVRLERNVLEDLLSHSSQEARASAVSILIASPSTSKPYSRASLELLQQFLPAFHADGDAKFRYDVLGYSRNMISRIIGAIGGITKDLDRKMKKNKKNDASSSESVEIAAFRDLLSLHTSFLQWYFDFLKSELIPTASYQRHITSLKAMVYVLKSDLRSITNKTGQTLSLTDYAWLRAVLDLLMDPFDDVRETAASLLVLLSSSGADNEVFAHSQHMLQELEEFCTRAEKLASRTARADHSDGVARSYEVLCRWLSSRDDKLTIPARILADIENKLSAAESNLAEAVLQAPIHGAFAALRYVWLSLSTITYSPEELQNLESLQSHAIGCCQRIWHAVRLVLCDDSPEGHLPEELEEVDELDTKDLLSYSFRAVHESSHLLRVIASTVRSSKAGFIHPSYDEFEAIGNLTFDQLSNLRHRGAFTTVSQTFTSCCQLVKYAAASSCRDSELLNVWYEGALSCIYSQTSTTRRSAGIPALVVGILSSSAEQPSFHDVMQKLQEIAKQPASITETDGSNVPQVHATNCIKDIFKSSMLSKRAEPYLTDCLQLAANSLKSEVWAIRNCGLILLRSLIDTLFGTSESKTSMEAGWDGRTTRLAWHKYDSLPLLLVNLLKSGQTTQDVSKGMVRAESVFPALDIIRRAGPPQEFKSELYGVVAWYLGSPIWHVREIAARTLCSFLLQADWLGRIRTLLQKSYSSANKIHGALLTLKFLLERLLEAMPDKLFSYYPDVLFELLEEISQASCSFQACSEARAVYFEIIGFLNALKSKERLSSSTREVDLLELDYTPPSSTRDRKAVPSALEESKEAQACTISDMERLLFSGQPATNLNIKPLFSSDTNVACDALQTILAYTDSEKKVLFGTIGTAQILEICLTTLRNTDAPEPRTVALKILASQFDGIFKHGTRELLPSVDELRLLWTKLQSQPMNPCLADAIIRASGPVMKAISTQIQEESDRSLDQWFRPWGEMMRNAGSDDKGFDTRMAGIRAIVSFTSHGGPPNSSLANLPWLLALYDYLNDDDDEIREIATTGTIPILGKPLASIESSVRLLSWLAERFGDADEFRTHVASRMIGHVAMTPQMRSAALSGWTPAAAQLTKALQFDGSLFAVEEHNLYVDEVRETLRWKTVFDTLSYTGDNKVVTALADWTIAGLRDLVKHASGDDGVLGWTSKPAVFALCSRVVVTAVALSKKGNEEVKNELERFVDLGRQHRLHGLLLELCEAR</sequence>
<dbReference type="GeneID" id="70131560"/>
<dbReference type="Pfam" id="PF25151">
    <property type="entry name" value="TPR_Trm732_C"/>
    <property type="match status" value="1"/>
</dbReference>
<reference evidence="6" key="1">
    <citation type="journal article" date="2021" name="Nat. Commun.">
        <title>Genetic determinants of endophytism in the Arabidopsis root mycobiome.</title>
        <authorList>
            <person name="Mesny F."/>
            <person name="Miyauchi S."/>
            <person name="Thiergart T."/>
            <person name="Pickel B."/>
            <person name="Atanasova L."/>
            <person name="Karlsson M."/>
            <person name="Huettel B."/>
            <person name="Barry K.W."/>
            <person name="Haridas S."/>
            <person name="Chen C."/>
            <person name="Bauer D."/>
            <person name="Andreopoulos W."/>
            <person name="Pangilinan J."/>
            <person name="LaButti K."/>
            <person name="Riley R."/>
            <person name="Lipzen A."/>
            <person name="Clum A."/>
            <person name="Drula E."/>
            <person name="Henrissat B."/>
            <person name="Kohler A."/>
            <person name="Grigoriev I.V."/>
            <person name="Martin F.M."/>
            <person name="Hacquard S."/>
        </authorList>
    </citation>
    <scope>NUCLEOTIDE SEQUENCE</scope>
    <source>
        <strain evidence="6">MPI-SDFR-AT-0073</strain>
    </source>
</reference>
<dbReference type="RefSeq" id="XP_045958173.1">
    <property type="nucleotide sequence ID" value="XM_046102668.1"/>
</dbReference>
<dbReference type="Pfam" id="PF25150">
    <property type="entry name" value="TPR_Trm732"/>
    <property type="match status" value="1"/>
</dbReference>
<protein>
    <submittedName>
        <fullName evidence="6">Death-receptor fusion protein-domain-containing protein</fullName>
    </submittedName>
</protein>
<dbReference type="InterPro" id="IPR016024">
    <property type="entry name" value="ARM-type_fold"/>
</dbReference>